<evidence type="ECO:0000256" key="3">
    <source>
        <dbReference type="ARBA" id="ARBA00022679"/>
    </source>
</evidence>
<reference evidence="5 6" key="1">
    <citation type="journal article" date="2017" name="Int. J. Syst. Evol. Microbiol.">
        <title>Ramlibacter alkalitolerans sp. nov., alkali-tolerant bacterium isolated from soil of ginseng.</title>
        <authorList>
            <person name="Lee D.H."/>
            <person name="Cha C.J."/>
        </authorList>
    </citation>
    <scope>NUCLEOTIDE SEQUENCE [LARGE SCALE GENOMIC DNA]</scope>
    <source>
        <strain evidence="5 6">KACC 19305</strain>
    </source>
</reference>
<dbReference type="PANTHER" id="PTHR43179">
    <property type="entry name" value="RHAMNOSYLTRANSFERASE WBBL"/>
    <property type="match status" value="1"/>
</dbReference>
<gene>
    <name evidence="5" type="ORF">JI746_13240</name>
</gene>
<sequence length="295" mass="32101">MNAPKIFCVVVAYRPRPEVLRAALDSMVAQATQVIVVDNTEGSGRPPDVAPARYLPLGQNVGIAAAQNRGIALALAEGADYVWLSDQDTVYPPDFVPRMLATAASCVEQGIRFAALAPAFYDTLAGKVRPFIRHAPFIQAFAPAPGLNVVADAIASGTLIPAAALRTVGLMQEDLFIDWVDTEWCWRARKVHGLEVIAVGDVVIRHALGDGLVAFAGRRITIRSPLRHYYIVRNALYLALHSNAATLPVRLQIGWRALLWTAAYPVIAPEHKWDHLAACCRGLLDGLTRRMGQRA</sequence>
<accession>A0ABS1JP96</accession>
<evidence type="ECO:0000313" key="5">
    <source>
        <dbReference type="EMBL" id="MBL0426073.1"/>
    </source>
</evidence>
<organism evidence="5 6">
    <name type="scientific">Ramlibacter alkalitolerans</name>
    <dbReference type="NCBI Taxonomy" id="2039631"/>
    <lineage>
        <taxon>Bacteria</taxon>
        <taxon>Pseudomonadati</taxon>
        <taxon>Pseudomonadota</taxon>
        <taxon>Betaproteobacteria</taxon>
        <taxon>Burkholderiales</taxon>
        <taxon>Comamonadaceae</taxon>
        <taxon>Ramlibacter</taxon>
    </lineage>
</organism>
<feature type="domain" description="Glycosyltransferase 2-like" evidence="4">
    <location>
        <begin position="9"/>
        <end position="103"/>
    </location>
</feature>
<dbReference type="PANTHER" id="PTHR43179:SF12">
    <property type="entry name" value="GALACTOFURANOSYLTRANSFERASE GLFT2"/>
    <property type="match status" value="1"/>
</dbReference>
<proteinExistence type="inferred from homology"/>
<keyword evidence="3" id="KW-0808">Transferase</keyword>
<dbReference type="RefSeq" id="WP_201690074.1">
    <property type="nucleotide sequence ID" value="NZ_JAEQND010000007.1"/>
</dbReference>
<keyword evidence="2" id="KW-0328">Glycosyltransferase</keyword>
<dbReference type="CDD" id="cd02526">
    <property type="entry name" value="GT2_RfbF_like"/>
    <property type="match status" value="1"/>
</dbReference>
<name>A0ABS1JP96_9BURK</name>
<dbReference type="Gene3D" id="3.90.550.10">
    <property type="entry name" value="Spore Coat Polysaccharide Biosynthesis Protein SpsA, Chain A"/>
    <property type="match status" value="1"/>
</dbReference>
<dbReference type="InterPro" id="IPR001173">
    <property type="entry name" value="Glyco_trans_2-like"/>
</dbReference>
<dbReference type="SUPFAM" id="SSF53448">
    <property type="entry name" value="Nucleotide-diphospho-sugar transferases"/>
    <property type="match status" value="1"/>
</dbReference>
<evidence type="ECO:0000313" key="6">
    <source>
        <dbReference type="Proteomes" id="UP000622707"/>
    </source>
</evidence>
<dbReference type="Pfam" id="PF00535">
    <property type="entry name" value="Glycos_transf_2"/>
    <property type="match status" value="1"/>
</dbReference>
<evidence type="ECO:0000256" key="2">
    <source>
        <dbReference type="ARBA" id="ARBA00022676"/>
    </source>
</evidence>
<dbReference type="EMBL" id="JAEQND010000007">
    <property type="protein sequence ID" value="MBL0426073.1"/>
    <property type="molecule type" value="Genomic_DNA"/>
</dbReference>
<dbReference type="Proteomes" id="UP000622707">
    <property type="component" value="Unassembled WGS sequence"/>
</dbReference>
<comment type="similarity">
    <text evidence="1">Belongs to the glycosyltransferase 2 family.</text>
</comment>
<comment type="caution">
    <text evidence="5">The sequence shown here is derived from an EMBL/GenBank/DDBJ whole genome shotgun (WGS) entry which is preliminary data.</text>
</comment>
<dbReference type="InterPro" id="IPR029044">
    <property type="entry name" value="Nucleotide-diphossugar_trans"/>
</dbReference>
<protein>
    <submittedName>
        <fullName evidence="5">Glycosyltransferase family 2 protein</fullName>
    </submittedName>
</protein>
<evidence type="ECO:0000256" key="1">
    <source>
        <dbReference type="ARBA" id="ARBA00006739"/>
    </source>
</evidence>
<evidence type="ECO:0000259" key="4">
    <source>
        <dbReference type="Pfam" id="PF00535"/>
    </source>
</evidence>
<keyword evidence="6" id="KW-1185">Reference proteome</keyword>